<dbReference type="SUPFAM" id="SSF53955">
    <property type="entry name" value="Lysozyme-like"/>
    <property type="match status" value="1"/>
</dbReference>
<evidence type="ECO:0000259" key="6">
    <source>
        <dbReference type="PROSITE" id="PS51935"/>
    </source>
</evidence>
<evidence type="ECO:0000256" key="1">
    <source>
        <dbReference type="ARBA" id="ARBA00007074"/>
    </source>
</evidence>
<reference evidence="7 8" key="1">
    <citation type="submission" date="2019-10" db="EMBL/GenBank/DDBJ databases">
        <title>Nocardia macrotermitis sp. nov. and Nocardia aurantia sp. nov., isolated from the gut of fungus growing-termite Macrotermes natalensis.</title>
        <authorList>
            <person name="Benndorf R."/>
            <person name="Schwitalla J."/>
            <person name="Martin K."/>
            <person name="De Beer W."/>
            <person name="Kaster A.-K."/>
            <person name="Vollmers J."/>
            <person name="Poulsen M."/>
            <person name="Beemelmanns C."/>
        </authorList>
    </citation>
    <scope>NUCLEOTIDE SEQUENCE [LARGE SCALE GENOMIC DNA]</scope>
    <source>
        <strain evidence="7 8">RB20</strain>
    </source>
</reference>
<keyword evidence="8" id="KW-1185">Reference proteome</keyword>
<evidence type="ECO:0000313" key="7">
    <source>
        <dbReference type="EMBL" id="MQY23021.1"/>
    </source>
</evidence>
<dbReference type="PROSITE" id="PS51935">
    <property type="entry name" value="NLPC_P60"/>
    <property type="match status" value="1"/>
</dbReference>
<feature type="domain" description="NlpC/P60" evidence="6">
    <location>
        <begin position="199"/>
        <end position="322"/>
    </location>
</feature>
<evidence type="ECO:0000256" key="4">
    <source>
        <dbReference type="ARBA" id="ARBA00022807"/>
    </source>
</evidence>
<proteinExistence type="inferred from homology"/>
<keyword evidence="2" id="KW-0645">Protease</keyword>
<dbReference type="InterPro" id="IPR000064">
    <property type="entry name" value="NLP_P60_dom"/>
</dbReference>
<accession>A0A7K0DBW5</accession>
<comment type="similarity">
    <text evidence="1">Belongs to the peptidase C40 family.</text>
</comment>
<keyword evidence="4" id="KW-0788">Thiol protease</keyword>
<dbReference type="Gene3D" id="1.10.530.10">
    <property type="match status" value="1"/>
</dbReference>
<dbReference type="SUPFAM" id="SSF54001">
    <property type="entry name" value="Cysteine proteinases"/>
    <property type="match status" value="1"/>
</dbReference>
<comment type="caution">
    <text evidence="7">The sequence shown here is derived from an EMBL/GenBank/DDBJ whole genome shotgun (WGS) entry which is preliminary data.</text>
</comment>
<feature type="region of interest" description="Disordered" evidence="5">
    <location>
        <begin position="313"/>
        <end position="333"/>
    </location>
</feature>
<dbReference type="InterPro" id="IPR051794">
    <property type="entry name" value="PG_Endopeptidase_C40"/>
</dbReference>
<evidence type="ECO:0000256" key="5">
    <source>
        <dbReference type="SAM" id="MobiDB-lite"/>
    </source>
</evidence>
<evidence type="ECO:0000256" key="2">
    <source>
        <dbReference type="ARBA" id="ARBA00022670"/>
    </source>
</evidence>
<protein>
    <recommendedName>
        <fullName evidence="6">NlpC/P60 domain-containing protein</fullName>
    </recommendedName>
</protein>
<organism evidence="7 8">
    <name type="scientific">Nocardia macrotermitis</name>
    <dbReference type="NCBI Taxonomy" id="2585198"/>
    <lineage>
        <taxon>Bacteria</taxon>
        <taxon>Bacillati</taxon>
        <taxon>Actinomycetota</taxon>
        <taxon>Actinomycetes</taxon>
        <taxon>Mycobacteriales</taxon>
        <taxon>Nocardiaceae</taxon>
        <taxon>Nocardia</taxon>
    </lineage>
</organism>
<feature type="compositionally biased region" description="Polar residues" evidence="5">
    <location>
        <begin position="323"/>
        <end position="333"/>
    </location>
</feature>
<dbReference type="GO" id="GO:0006508">
    <property type="term" value="P:proteolysis"/>
    <property type="evidence" value="ECO:0007669"/>
    <property type="project" value="UniProtKB-KW"/>
</dbReference>
<dbReference type="Proteomes" id="UP000438448">
    <property type="component" value="Unassembled WGS sequence"/>
</dbReference>
<evidence type="ECO:0000313" key="8">
    <source>
        <dbReference type="Proteomes" id="UP000438448"/>
    </source>
</evidence>
<dbReference type="OrthoDB" id="5244330at2"/>
<dbReference type="PANTHER" id="PTHR47359:SF3">
    <property type="entry name" value="NLP_P60 DOMAIN-CONTAINING PROTEIN-RELATED"/>
    <property type="match status" value="1"/>
</dbReference>
<dbReference type="PANTHER" id="PTHR47359">
    <property type="entry name" value="PEPTIDOGLYCAN DL-ENDOPEPTIDASE CWLO"/>
    <property type="match status" value="1"/>
</dbReference>
<dbReference type="AlphaFoldDB" id="A0A7K0DBW5"/>
<evidence type="ECO:0000256" key="3">
    <source>
        <dbReference type="ARBA" id="ARBA00022801"/>
    </source>
</evidence>
<gene>
    <name evidence="7" type="ORF">NRB20_61460</name>
</gene>
<dbReference type="Pfam" id="PF00877">
    <property type="entry name" value="NLPC_P60"/>
    <property type="match status" value="1"/>
</dbReference>
<dbReference type="GO" id="GO:0008234">
    <property type="term" value="F:cysteine-type peptidase activity"/>
    <property type="evidence" value="ECO:0007669"/>
    <property type="project" value="UniProtKB-KW"/>
</dbReference>
<dbReference type="Gene3D" id="3.90.1720.10">
    <property type="entry name" value="endopeptidase domain like (from Nostoc punctiforme)"/>
    <property type="match status" value="1"/>
</dbReference>
<dbReference type="EMBL" id="WEGK01000016">
    <property type="protein sequence ID" value="MQY23021.1"/>
    <property type="molecule type" value="Genomic_DNA"/>
</dbReference>
<sequence length="333" mass="34591">MLGKGLGAGAAILMVLVVVVAAILGTVAAFEHVATPNTAAGAGSTPSPAARADIPPQLLALYQHAAGDCPGLDWSTLAGIGKVETDHGRATLPGVHEGENFAGAAGLMQFLEPTFAAVTSRHRLPPGGANPPSRYNDSDAIHTAAFYLCDSGAPRDLHAAIFTYNHSQDYVAQVLACAARYRLAPPTGSGDCHTITAPNPAAAQAISYACSQLGQPYVWGGTGPETSGGWDCSGLVQAAYARAGITLPRTSEEQVGVGPRILYEQLEPGDLIFYRSGGDVHHVGLYLGAGKMIHAPDFGKPVQIGEVKYPGNDFYTGTRPTERVSTTDSRART</sequence>
<name>A0A7K0DBW5_9NOCA</name>
<dbReference type="InterPro" id="IPR038765">
    <property type="entry name" value="Papain-like_cys_pep_sf"/>
</dbReference>
<keyword evidence="3" id="KW-0378">Hydrolase</keyword>
<dbReference type="RefSeq" id="WP_153414814.1">
    <property type="nucleotide sequence ID" value="NZ_WEGK01000016.1"/>
</dbReference>
<dbReference type="InterPro" id="IPR023346">
    <property type="entry name" value="Lysozyme-like_dom_sf"/>
</dbReference>